<dbReference type="GeneID" id="98648242"/>
<sequence length="73" mass="7584">MAAQHDRLVTVTTAADELEGELIVALLNEHGIKATSTGGLTAQFRAEAPGVVEVLVMQDQLAAANTIIAQQNG</sequence>
<name>A0ABX5YQ37_9PLAN</name>
<accession>A0ABX5YQ37</accession>
<evidence type="ECO:0000313" key="1">
    <source>
        <dbReference type="EMBL" id="QEG17861.1"/>
    </source>
</evidence>
<dbReference type="Proteomes" id="UP000322887">
    <property type="component" value="Chromosome"/>
</dbReference>
<dbReference type="EMBL" id="CP042910">
    <property type="protein sequence ID" value="QEG17861.1"/>
    <property type="molecule type" value="Genomic_DNA"/>
</dbReference>
<protein>
    <recommendedName>
        <fullName evidence="3">DUF2007 domain-containing protein</fullName>
    </recommendedName>
</protein>
<reference evidence="1 2" key="1">
    <citation type="submission" date="2019-08" db="EMBL/GenBank/DDBJ databases">
        <title>Deep-cultivation of Planctomycetes and their phenomic and genomic characterization uncovers novel biology.</title>
        <authorList>
            <person name="Wiegand S."/>
            <person name="Jogler M."/>
            <person name="Boedeker C."/>
            <person name="Pinto D."/>
            <person name="Vollmers J."/>
            <person name="Rivas-Marin E."/>
            <person name="Kohn T."/>
            <person name="Peeters S.H."/>
            <person name="Heuer A."/>
            <person name="Rast P."/>
            <person name="Oberbeckmann S."/>
            <person name="Bunk B."/>
            <person name="Jeske O."/>
            <person name="Meyerdierks A."/>
            <person name="Storesund J.E."/>
            <person name="Kallscheuer N."/>
            <person name="Luecker S."/>
            <person name="Lage O.M."/>
            <person name="Pohl T."/>
            <person name="Merkel B.J."/>
            <person name="Hornburger P."/>
            <person name="Mueller R.-W."/>
            <person name="Bruemmer F."/>
            <person name="Labrenz M."/>
            <person name="Spormann A.M."/>
            <person name="Op den Camp H."/>
            <person name="Overmann J."/>
            <person name="Amann R."/>
            <person name="Jetten M.S.M."/>
            <person name="Mascher T."/>
            <person name="Medema M.H."/>
            <person name="Devos D.P."/>
            <person name="Kaster A.-K."/>
            <person name="Ovreas L."/>
            <person name="Rohde M."/>
            <person name="Galperin M.Y."/>
            <person name="Jogler C."/>
        </authorList>
    </citation>
    <scope>NUCLEOTIDE SEQUENCE [LARGE SCALE GENOMIC DNA]</scope>
    <source>
        <strain evidence="1 2">DSM 8797</strain>
    </source>
</reference>
<evidence type="ECO:0008006" key="3">
    <source>
        <dbReference type="Google" id="ProtNLM"/>
    </source>
</evidence>
<dbReference type="RefSeq" id="WP_002645518.1">
    <property type="nucleotide sequence ID" value="NZ_CP042910.1"/>
</dbReference>
<keyword evidence="2" id="KW-1185">Reference proteome</keyword>
<organism evidence="1 2">
    <name type="scientific">Gimesia maris</name>
    <dbReference type="NCBI Taxonomy" id="122"/>
    <lineage>
        <taxon>Bacteria</taxon>
        <taxon>Pseudomonadati</taxon>
        <taxon>Planctomycetota</taxon>
        <taxon>Planctomycetia</taxon>
        <taxon>Planctomycetales</taxon>
        <taxon>Planctomycetaceae</taxon>
        <taxon>Gimesia</taxon>
    </lineage>
</organism>
<proteinExistence type="predicted"/>
<evidence type="ECO:0000313" key="2">
    <source>
        <dbReference type="Proteomes" id="UP000322887"/>
    </source>
</evidence>
<gene>
    <name evidence="1" type="ORF">GmarT_37450</name>
</gene>